<dbReference type="AlphaFoldDB" id="A0A9D0ZRR5"/>
<name>A0A9D0ZRR5_9FIRM</name>
<comment type="caution">
    <text evidence="1">The sequence shown here is derived from an EMBL/GenBank/DDBJ whole genome shotgun (WGS) entry which is preliminary data.</text>
</comment>
<protein>
    <submittedName>
        <fullName evidence="1">Uncharacterized protein</fullName>
    </submittedName>
</protein>
<reference evidence="1" key="1">
    <citation type="submission" date="2020-10" db="EMBL/GenBank/DDBJ databases">
        <authorList>
            <person name="Gilroy R."/>
        </authorList>
    </citation>
    <scope>NUCLEOTIDE SEQUENCE</scope>
    <source>
        <strain evidence="1">CHK147-3167</strain>
    </source>
</reference>
<gene>
    <name evidence="1" type="ORF">IAB27_05295</name>
</gene>
<evidence type="ECO:0000313" key="2">
    <source>
        <dbReference type="Proteomes" id="UP000886786"/>
    </source>
</evidence>
<proteinExistence type="predicted"/>
<sequence length="122" mass="14535">MSKFEFNLNNTNWEIKETPKQWLIDKYNSEHDDKCTYVFGLCEYPTHIIHLNEELGIEQKIQTLRHELTHCWLWTMGASYETYTEEEVCNKVSAMCEFVFNTSKEYFKPPLSIVDYFGDISS</sequence>
<dbReference type="EMBL" id="DVFV01000096">
    <property type="protein sequence ID" value="HIQ91018.1"/>
    <property type="molecule type" value="Genomic_DNA"/>
</dbReference>
<evidence type="ECO:0000313" key="1">
    <source>
        <dbReference type="EMBL" id="HIQ91018.1"/>
    </source>
</evidence>
<reference evidence="1" key="2">
    <citation type="journal article" date="2021" name="PeerJ">
        <title>Extensive microbial diversity within the chicken gut microbiome revealed by metagenomics and culture.</title>
        <authorList>
            <person name="Gilroy R."/>
            <person name="Ravi A."/>
            <person name="Getino M."/>
            <person name="Pursley I."/>
            <person name="Horton D.L."/>
            <person name="Alikhan N.F."/>
            <person name="Baker D."/>
            <person name="Gharbi K."/>
            <person name="Hall N."/>
            <person name="Watson M."/>
            <person name="Adriaenssens E.M."/>
            <person name="Foster-Nyarko E."/>
            <person name="Jarju S."/>
            <person name="Secka A."/>
            <person name="Antonio M."/>
            <person name="Oren A."/>
            <person name="Chaudhuri R.R."/>
            <person name="La Ragione R."/>
            <person name="Hildebrand F."/>
            <person name="Pallen M.J."/>
        </authorList>
    </citation>
    <scope>NUCLEOTIDE SEQUENCE</scope>
    <source>
        <strain evidence="1">CHK147-3167</strain>
    </source>
</reference>
<accession>A0A9D0ZRR5</accession>
<organism evidence="1 2">
    <name type="scientific">Candidatus Coprosoma intestinipullorum</name>
    <dbReference type="NCBI Taxonomy" id="2840752"/>
    <lineage>
        <taxon>Bacteria</taxon>
        <taxon>Bacillati</taxon>
        <taxon>Bacillota</taxon>
        <taxon>Bacillota incertae sedis</taxon>
        <taxon>Candidatus Coprosoma</taxon>
    </lineage>
</organism>
<dbReference type="Proteomes" id="UP000886786">
    <property type="component" value="Unassembled WGS sequence"/>
</dbReference>